<evidence type="ECO:0000313" key="13">
    <source>
        <dbReference type="Proteomes" id="UP001056384"/>
    </source>
</evidence>
<evidence type="ECO:0000259" key="11">
    <source>
        <dbReference type="Pfam" id="PF20255"/>
    </source>
</evidence>
<dbReference type="InterPro" id="IPR022099">
    <property type="entry name" value="DUF3638"/>
</dbReference>
<feature type="coiled-coil region" evidence="7">
    <location>
        <begin position="878"/>
        <end position="905"/>
    </location>
</feature>
<dbReference type="GO" id="GO:0006508">
    <property type="term" value="P:proteolysis"/>
    <property type="evidence" value="ECO:0007669"/>
    <property type="project" value="UniProtKB-KW"/>
</dbReference>
<keyword evidence="5" id="KW-0378">Hydrolase</keyword>
<sequence length="3114" mass="347699">MADEDATQRVINHIFLPPQLPQSEEKSSSDSALLKITLQALVSLRESLLPELPPVALDNAVALLRNMKAIHTVADGDPDQRSLQSRLESLPNSQMLGVKVGAQNAAVLVTRQGSELVFESFELSPQNLAVTSTKGRLIRDFPGVAVAIDAGLLAQSDFTSTVATTLCTMSQQVVSGMQPTSKKAGAQHDEERDTTDPAVVTEIFFGFLRGLNPSTTSATSISKNMRDEVLWSDAKGPWRRSPMWTMIRVALQLVLTRSPKGSRELYKEVMVYLMSFVLQSAPPTRDDMKFVMSAKIARRMRKLESTTRALPDCVMTSIIHVLDTTSNGLAESWQRIQKQNTKPIHLSQLASLRFEQDTFVTLPALDKHIEAVSSRKPSASSNRYMPSSQLRKLDHDSLPTLPASNSNDSYYATANLHEFEEWVTKRLEKWLTSSHRVDACEKLSVLMKQYYSLASRLYQNNPEMLSSMILIIFELWIACDTKAIEICPLLAEYDPDITTAALQNLILPAFGQMERLSRVEEYLRARVSASTVASRQLFSMEHEGFANKFVAQSSLHKNLLAKIEANAKAARQAKKIELERLVIEYRRLDNLHNQVSCEYITKVIDNWCDPPETEQVHSRNCKKCSYASQRDSLEIKVHEWPIPSDESRARAVVFELRLPPWLGHWRDARSFFLQDVLKGERPRLNPVTSFLLSTNDPHLTGSYFQRAGYHRIDLLSQTKPCINTHYRSKRIATLLTSDICQANGLQYDYYDSLSGTSMGRFTFKDTVAQACTYTLSRAVLQSFVFRPASAPDGPAPNTVIAKQDQCPADMALDEYKELATIPLGRRIQWPNILLQLAMPSVDFKKSDTALTILQCIYQAGPAATTGCLRESHDFLSSNANADQIVQNLTKALQRVKENWESAQALRIFVAIAVRVLSLSSCQSVRHSCLAFLRTARQVAISWVEDLREKACAAVDQKDRTAFIAKSVEVALICISTFDLEDEPIESVLAEDSTLLIQSCIVVQEGEHSEDFCKDRSLDLLAFRQKRLLHRIYQKFTTPRLHVQLDDAIHKSWSSYVPGNCGWHPVSDAAEHWITTNTAGTVDGPSLSVHYNLLDGELLVNGLPLDQPPKAFRETELYSILFAKAAVEVMPCMAPHFQFSSKRTFGDGHAVRLGMNAGELTVRASRDGRMYETIPSSAISGYPDHFVREYVHWLNLADNTVEFRSKQSPWDTSVSGTWVLSKLEDQSKWQLANAGRRIAGLASATSRHIARVLDAFAEAKRIHNIVWSDANGAELHVDIPSIRTGFTLVQGTSSLQSREYSSMVVDCDQSLGTLVGLRSKLLLCPAKQEAPCHGNRMLLIPHSTTVHHARRGEHVEVSVPKGSILRVHAVIIDANLGRLIDNGDIGCKLYLAYLHALTSHCLADPLTQNTGTEQALSILNGAAVHSFERLSPDQVITLTELARLSPGRCTYPRHMQLMQRVSWDSRLSFLSQHGHFVAAVKDVIAQTREAAVFALAVDQELSFPSFDQYDEHLLARDNIRTAAFRISGFGAEDHTGCEDSRYKARDRNMSSSRTAKATAMSSFMFRDGFKHAGPQVVSGQLWQISSFYDRVRGPGIAIDPQHKIKYHADVLSNGHDAAVQNLPAFHRWLSSTDAQARRFSVMVWASTLASTAKLDASVLQIIGLFLKAPSLAAVSAPQETSFTPKAGYGCSFKELRQLIVQHRRPLNACPENNTVRKKNERQGVYNARRNNTWQQASDAVVDEFVKALTTQWPCEMPVTPTGTRQTTYINVGNAMTAVSKKFKTWHDNKRLKEYFTDIENTVASFGIQKSEARTPVRTVLATPAAVVSNSAYIWEQNLFDGPPPSLTSTSSSLEVAASRQHDAIYSNEPLLKSLVNTLRPSLARSRFGEKYVNGLDDSLNALQSLDGLQSSVDTSTIDLESHFNRCEEHMQTVFAQLSAAIDFARGDMPPMHSPRTSPAFFLQQLARNRWKELSSAWKLCIVDYGLALTAYQRAGRLLKLSSHSRTHDLLAELRNSGHKNWNAMDYPESLLIEVESGIMIRDVQEYIAEKMRSPPEGDNAVMQLNMGEGKSSVIVPITAAALAGDTGDQLVRVIVAKPQSKQMAQMLISKLGGLVNRRVYYMPFSRSLKLNEGDARTICSILRKCMSNGGILLVQPEHLLSFQLMALECFITAGKQGVGKQLLSAKVQAMLDSARDIVDESDENFSVHFELIYTMGSQCSIELSPDRWVLVQQLLDIIRILAVPILEQLPGSLECHSSCVPGGFPRLRILRQDAEDMLLQRLAQYACDHGLHGLQIARQPEGTRNAVYTYITKFKLDAAEIDAVEQSVFWTEATRSPLLLLRGFIAGGVVAFTFGQKRWRVNYGLTTVPRDPPTKLAVPYRAKDSPSPRSEFSHPDVVLTLTSLCYYYDGLSDDDLSTTLAHVMDSDQSDLEYQAWVKDSHELPNAFQQLQGINLKDRPQCIQGLFPALRHAKSVADYFLSHIVFPKEMKEFPLKLSASGWDMGKSKKLFGGAVTGFSGTNDSRCLLPLDVGHLDLPEQKHTNALVLEHILQPENGVVILQAPDNVQLSDAEHLIRTIIGLQPPVQVILDVGAQILEMNNVQVAKTWLEKHDSSMKAAVFVNDNDEICVIDRNGRVELLRTSSFSNRLGSCLIFLDEAHTRGIDLQLPLHYRAAVTLGAGLTKDRLVQAAMRMRKLGKGQTVVFCISQEIKAKVQAVTSKSMESAITTADVLHWSIVESTKEIRRSMPLWSVQGERFVRQDALWQGSKADMSTVQAEGFQEKEAQSIDQRYRPCSITAQPNHLLESSDVRLQSIFKRCQEFDDLEFNSSTLQEEQERELSPEIEQERQVQRPPSATPAKHDLHPDVQKFAKLGVYIDGSQAYRPAFRAVQDSTAVENFRISQLDKGSKLLASTDFIQTIVRPRGNFVSDNYQRSVQWLLTNYTQGSNEVDRILVISPFEANELMQTMNDSHGATLHVYKPRCNSGYATLDDLLFHTVSVKAPPVVPRSRAIQLNLFAGQLYISSHEDYLEICRFLGLSTQAVTQEMADLGWRQDAAGFILRDEKGRIGGESGLSKSPVSFFKVLMSKIRRNGESIVKTHIGGLLEGKPFQEEDFE</sequence>
<evidence type="ECO:0000256" key="8">
    <source>
        <dbReference type="SAM" id="MobiDB-lite"/>
    </source>
</evidence>
<keyword evidence="13" id="KW-1185">Reference proteome</keyword>
<evidence type="ECO:0000256" key="7">
    <source>
        <dbReference type="SAM" id="Coils"/>
    </source>
</evidence>
<feature type="compositionally biased region" description="Basic and acidic residues" evidence="8">
    <location>
        <begin position="2836"/>
        <end position="2848"/>
    </location>
</feature>
<dbReference type="PANTHER" id="PTHR13367:SF34">
    <property type="match status" value="1"/>
</dbReference>
<dbReference type="GO" id="GO:0004843">
    <property type="term" value="F:cysteine-type deubiquitinase activity"/>
    <property type="evidence" value="ECO:0007669"/>
    <property type="project" value="UniProtKB-EC"/>
</dbReference>
<feature type="domain" description="DUF3638" evidence="9">
    <location>
        <begin position="2017"/>
        <end position="2238"/>
    </location>
</feature>
<dbReference type="Pfam" id="PF20255">
    <property type="entry name" value="DUF6606"/>
    <property type="match status" value="1"/>
</dbReference>
<keyword evidence="3" id="KW-0645">Protease</keyword>
<comment type="catalytic activity">
    <reaction evidence="1">
        <text>Thiol-dependent hydrolysis of ester, thioester, amide, peptide and isopeptide bonds formed by the C-terminal Gly of ubiquitin (a 76-residue protein attached to proteins as an intracellular targeting signal).</text>
        <dbReference type="EC" id="3.4.19.12"/>
    </reaction>
</comment>
<feature type="domain" description="DUF6606" evidence="11">
    <location>
        <begin position="10"/>
        <end position="279"/>
    </location>
</feature>
<evidence type="ECO:0000259" key="10">
    <source>
        <dbReference type="Pfam" id="PF12359"/>
    </source>
</evidence>
<dbReference type="InterPro" id="IPR022105">
    <property type="entry name" value="DUF3645"/>
</dbReference>
<gene>
    <name evidence="12" type="ORF">Slin15195_G081950</name>
</gene>
<reference evidence="12" key="1">
    <citation type="submission" date="2022-06" db="EMBL/GenBank/DDBJ databases">
        <title>Complete genome sequences of two strains of the flax pathogen Septoria linicola.</title>
        <authorList>
            <person name="Lapalu N."/>
            <person name="Simon A."/>
            <person name="Demenou B."/>
            <person name="Paumier D."/>
            <person name="Guillot M.-P."/>
            <person name="Gout L."/>
            <person name="Valade R."/>
        </authorList>
    </citation>
    <scope>NUCLEOTIDE SEQUENCE</scope>
    <source>
        <strain evidence="12">SE15195</strain>
    </source>
</reference>
<protein>
    <recommendedName>
        <fullName evidence="2">ubiquitinyl hydrolase 1</fullName>
        <ecNumber evidence="2">3.4.19.12</ecNumber>
    </recommendedName>
</protein>
<evidence type="ECO:0000256" key="6">
    <source>
        <dbReference type="ARBA" id="ARBA00022807"/>
    </source>
</evidence>
<dbReference type="Pfam" id="PF12340">
    <property type="entry name" value="DUF3638"/>
    <property type="match status" value="1"/>
</dbReference>
<evidence type="ECO:0000256" key="2">
    <source>
        <dbReference type="ARBA" id="ARBA00012759"/>
    </source>
</evidence>
<evidence type="ECO:0000256" key="4">
    <source>
        <dbReference type="ARBA" id="ARBA00022786"/>
    </source>
</evidence>
<evidence type="ECO:0000256" key="5">
    <source>
        <dbReference type="ARBA" id="ARBA00022801"/>
    </source>
</evidence>
<dbReference type="EMBL" id="CP099423">
    <property type="protein sequence ID" value="USW54876.1"/>
    <property type="molecule type" value="Genomic_DNA"/>
</dbReference>
<evidence type="ECO:0000256" key="3">
    <source>
        <dbReference type="ARBA" id="ARBA00022670"/>
    </source>
</evidence>
<dbReference type="InterPro" id="IPR051346">
    <property type="entry name" value="OTU_Deubiquitinase"/>
</dbReference>
<accession>A0A9Q9B033</accession>
<feature type="region of interest" description="Disordered" evidence="8">
    <location>
        <begin position="2828"/>
        <end position="2860"/>
    </location>
</feature>
<evidence type="ECO:0000259" key="9">
    <source>
        <dbReference type="Pfam" id="PF12340"/>
    </source>
</evidence>
<keyword evidence="7" id="KW-0175">Coiled coil</keyword>
<dbReference type="InterPro" id="IPR046541">
    <property type="entry name" value="DUF6606"/>
</dbReference>
<proteinExistence type="predicted"/>
<keyword evidence="4" id="KW-0833">Ubl conjugation pathway</keyword>
<dbReference type="PANTHER" id="PTHR13367">
    <property type="entry name" value="UBIQUITIN THIOESTERASE"/>
    <property type="match status" value="1"/>
</dbReference>
<keyword evidence="6" id="KW-0788">Thiol protease</keyword>
<dbReference type="Proteomes" id="UP001056384">
    <property type="component" value="Chromosome 6"/>
</dbReference>
<dbReference type="Pfam" id="PF12359">
    <property type="entry name" value="DUF3645"/>
    <property type="match status" value="1"/>
</dbReference>
<feature type="domain" description="DUF3645" evidence="10">
    <location>
        <begin position="2373"/>
        <end position="2401"/>
    </location>
</feature>
<name>A0A9Q9B033_9PEZI</name>
<dbReference type="EC" id="3.4.19.12" evidence="2"/>
<evidence type="ECO:0000256" key="1">
    <source>
        <dbReference type="ARBA" id="ARBA00000707"/>
    </source>
</evidence>
<organism evidence="12 13">
    <name type="scientific">Septoria linicola</name>
    <dbReference type="NCBI Taxonomy" id="215465"/>
    <lineage>
        <taxon>Eukaryota</taxon>
        <taxon>Fungi</taxon>
        <taxon>Dikarya</taxon>
        <taxon>Ascomycota</taxon>
        <taxon>Pezizomycotina</taxon>
        <taxon>Dothideomycetes</taxon>
        <taxon>Dothideomycetidae</taxon>
        <taxon>Mycosphaerellales</taxon>
        <taxon>Mycosphaerellaceae</taxon>
        <taxon>Septoria</taxon>
    </lineage>
</organism>
<evidence type="ECO:0000313" key="12">
    <source>
        <dbReference type="EMBL" id="USW54876.1"/>
    </source>
</evidence>